<dbReference type="PROSITE" id="PS50850">
    <property type="entry name" value="MFS"/>
    <property type="match status" value="1"/>
</dbReference>
<feature type="domain" description="Major facilitator superfamily (MFS) profile" evidence="5">
    <location>
        <begin position="250"/>
        <end position="647"/>
    </location>
</feature>
<feature type="transmembrane region" description="Helical" evidence="4">
    <location>
        <begin position="556"/>
        <end position="579"/>
    </location>
</feature>
<dbReference type="GO" id="GO:0005886">
    <property type="term" value="C:plasma membrane"/>
    <property type="evidence" value="ECO:0000318"/>
    <property type="project" value="GO_Central"/>
</dbReference>
<feature type="region of interest" description="Disordered" evidence="3">
    <location>
        <begin position="1"/>
        <end position="229"/>
    </location>
</feature>
<evidence type="ECO:0000256" key="1">
    <source>
        <dbReference type="ARBA" id="ARBA00004141"/>
    </source>
</evidence>
<comment type="similarity">
    <text evidence="2">Belongs to the major facilitator superfamily. Monocarboxylate porter (TC 2.A.1.13) family.</text>
</comment>
<feature type="compositionally biased region" description="Polar residues" evidence="3">
    <location>
        <begin position="1"/>
        <end position="10"/>
    </location>
</feature>
<evidence type="ECO:0000313" key="6">
    <source>
        <dbReference type="EMBL" id="AAW40958.2"/>
    </source>
</evidence>
<gene>
    <name evidence="6" type="ordered locus">CNA04160</name>
</gene>
<name>Q5KP52_CRYD1</name>
<reference evidence="6 7" key="1">
    <citation type="journal article" date="2005" name="Science">
        <title>The genome of the basidiomycetous yeast and human pathogen Cryptococcus neoformans.</title>
        <authorList>
            <person name="Loftus B.J."/>
            <person name="Fung E."/>
            <person name="Roncaglia P."/>
            <person name="Rowley D."/>
            <person name="Amedeo P."/>
            <person name="Bruno D."/>
            <person name="Vamathevan J."/>
            <person name="Miranda M."/>
            <person name="Anderson I.J."/>
            <person name="Fraser J.A."/>
            <person name="Allen J.E."/>
            <person name="Bosdet I.E."/>
            <person name="Brent M.R."/>
            <person name="Chiu R."/>
            <person name="Doering T.L."/>
            <person name="Donlin M.J."/>
            <person name="D'Souza C.A."/>
            <person name="Fox D.S."/>
            <person name="Grinberg V."/>
            <person name="Fu J."/>
            <person name="Fukushima M."/>
            <person name="Haas B.J."/>
            <person name="Huang J.C."/>
            <person name="Janbon G."/>
            <person name="Jones S.J."/>
            <person name="Koo H.L."/>
            <person name="Krzywinski M.I."/>
            <person name="Kwon-Chung J.K."/>
            <person name="Lengeler K.B."/>
            <person name="Maiti R."/>
            <person name="Marra M.A."/>
            <person name="Marra R.E."/>
            <person name="Mathewson C.A."/>
            <person name="Mitchell T.G."/>
            <person name="Pertea M."/>
            <person name="Riggs F.R."/>
            <person name="Salzberg S.L."/>
            <person name="Schein J.E."/>
            <person name="Shvartsbeyn A."/>
            <person name="Shin H."/>
            <person name="Shumway M."/>
            <person name="Specht C.A."/>
            <person name="Suh B.B."/>
            <person name="Tenney A."/>
            <person name="Utterback T.R."/>
            <person name="Wickes B.L."/>
            <person name="Wortman J.R."/>
            <person name="Wye N.H."/>
            <person name="Kronstad J.W."/>
            <person name="Lodge J.K."/>
            <person name="Heitman J."/>
            <person name="Davis R.W."/>
            <person name="Fraser C.M."/>
            <person name="Hyman R.W."/>
        </authorList>
    </citation>
    <scope>NUCLEOTIDE SEQUENCE [LARGE SCALE GENOMIC DNA]</scope>
    <source>
        <strain evidence="7">JEC21 / ATCC MYA-565</strain>
    </source>
</reference>
<evidence type="ECO:0000256" key="4">
    <source>
        <dbReference type="SAM" id="Phobius"/>
    </source>
</evidence>
<dbReference type="GeneID" id="3253367"/>
<feature type="transmembrane region" description="Helical" evidence="4">
    <location>
        <begin position="591"/>
        <end position="613"/>
    </location>
</feature>
<dbReference type="OrthoDB" id="2213137at2759"/>
<dbReference type="eggNOG" id="KOG2504">
    <property type="taxonomic scope" value="Eukaryota"/>
</dbReference>
<dbReference type="InParanoid" id="Q5KP52"/>
<keyword evidence="4" id="KW-0812">Transmembrane</keyword>
<feature type="transmembrane region" description="Helical" evidence="4">
    <location>
        <begin position="531"/>
        <end position="550"/>
    </location>
</feature>
<keyword evidence="4" id="KW-0472">Membrane</keyword>
<organism evidence="6 7">
    <name type="scientific">Cryptococcus deneoformans (strain JEC21 / ATCC MYA-565)</name>
    <name type="common">Cryptococcus neoformans var. neoformans serotype D</name>
    <dbReference type="NCBI Taxonomy" id="214684"/>
    <lineage>
        <taxon>Eukaryota</taxon>
        <taxon>Fungi</taxon>
        <taxon>Dikarya</taxon>
        <taxon>Basidiomycota</taxon>
        <taxon>Agaricomycotina</taxon>
        <taxon>Tremellomycetes</taxon>
        <taxon>Tremellales</taxon>
        <taxon>Cryptococcaceae</taxon>
        <taxon>Cryptococcus</taxon>
        <taxon>Cryptococcus neoformans species complex</taxon>
    </lineage>
</organism>
<dbReference type="VEuPathDB" id="FungiDB:CNA04160"/>
<feature type="compositionally biased region" description="Polar residues" evidence="3">
    <location>
        <begin position="204"/>
        <end position="214"/>
    </location>
</feature>
<dbReference type="AlphaFoldDB" id="Q5KP52"/>
<dbReference type="PANTHER" id="PTHR11360">
    <property type="entry name" value="MONOCARBOXYLATE TRANSPORTER"/>
    <property type="match status" value="1"/>
</dbReference>
<dbReference type="InterPro" id="IPR050327">
    <property type="entry name" value="Proton-linked_MCT"/>
</dbReference>
<dbReference type="GO" id="GO:0022857">
    <property type="term" value="F:transmembrane transporter activity"/>
    <property type="evidence" value="ECO:0000318"/>
    <property type="project" value="GO_Central"/>
</dbReference>
<dbReference type="Gene3D" id="1.20.1250.20">
    <property type="entry name" value="MFS general substrate transporter like domains"/>
    <property type="match status" value="2"/>
</dbReference>
<feature type="transmembrane region" description="Helical" evidence="4">
    <location>
        <begin position="457"/>
        <end position="479"/>
    </location>
</feature>
<dbReference type="PaxDb" id="214684-Q5KP52"/>
<feature type="compositionally biased region" description="Basic and acidic residues" evidence="3">
    <location>
        <begin position="130"/>
        <end position="159"/>
    </location>
</feature>
<dbReference type="InterPro" id="IPR036259">
    <property type="entry name" value="MFS_trans_sf"/>
</dbReference>
<accession>Q5KP52</accession>
<dbReference type="InterPro" id="IPR020846">
    <property type="entry name" value="MFS_dom"/>
</dbReference>
<dbReference type="SUPFAM" id="SSF103473">
    <property type="entry name" value="MFS general substrate transporter"/>
    <property type="match status" value="1"/>
</dbReference>
<keyword evidence="7" id="KW-1185">Reference proteome</keyword>
<dbReference type="PANTHER" id="PTHR11360:SF284">
    <property type="entry name" value="EG:103B4.3 PROTEIN-RELATED"/>
    <property type="match status" value="1"/>
</dbReference>
<feature type="compositionally biased region" description="Low complexity" evidence="3">
    <location>
        <begin position="112"/>
        <end position="121"/>
    </location>
</feature>
<feature type="compositionally biased region" description="Polar residues" evidence="3">
    <location>
        <begin position="72"/>
        <end position="86"/>
    </location>
</feature>
<feature type="transmembrane region" description="Helical" evidence="4">
    <location>
        <begin position="384"/>
        <end position="404"/>
    </location>
</feature>
<evidence type="ECO:0000313" key="7">
    <source>
        <dbReference type="Proteomes" id="UP000002149"/>
    </source>
</evidence>
<protein>
    <submittedName>
        <fullName evidence="6">Transporter, putative</fullName>
    </submittedName>
</protein>
<feature type="transmembrane region" description="Helical" evidence="4">
    <location>
        <begin position="256"/>
        <end position="276"/>
    </location>
</feature>
<feature type="transmembrane region" description="Helical" evidence="4">
    <location>
        <begin position="625"/>
        <end position="644"/>
    </location>
</feature>
<feature type="compositionally biased region" description="Basic and acidic residues" evidence="3">
    <location>
        <begin position="50"/>
        <end position="63"/>
    </location>
</feature>
<dbReference type="EMBL" id="AE017341">
    <property type="protein sequence ID" value="AAW40958.2"/>
    <property type="molecule type" value="Genomic_DNA"/>
</dbReference>
<sequence>MSSEQANTAIQPVFEARPVNRRTESSTSIEAVTSNRMTMASSSATLCQLGEHDDKPSMPDAEHPPAIPEQASGYSKSEKSQVPTRQSSTKHAHPHSHSHQHQGATPPPVPAPDVVSVFDPASIGGGGPLKRIETQRSERYAEEMREREAREADKSEKKSGILRRWSTVSRRRPVMIMPPHTHRHSEDEVSPVDDDRDPRHERSSSNISNQTLAITPTPGEREKCDFSDDKEEGRCEAEKHMQEEEVEEHVYPDGGYGWVVLGACCCLAGCTMGWGMNWGVFQEYYLDSVYPNVNTSVLSLAGTLCAFMMNATAFISGRYGDRYGFKRVLYCSAVITWLGLFLAGWSTKLWQTILTQGILTGFGQGLSLPLFMSLPSQWFYRRRGLASGLAIGGAGLGGGTTTLICRELLTRVGYRKTLWILACINLFCMSLSTFLIRTRPSSPEGKATGKGPWIDWAVVKTSSFWSLVIGLVVSTTGYAMPFNFTAQWTRLHFPNLNPILLALPVTLLGYTVCVGRALIGLIADLLGPMNTFILCFFLSGVVQLCLWLTASSFASVLVFAIMFGLVAPGYMGIIPQIIVQLFGPTNLATNVGILLLFNGPGNLMGGPIGGALYDASGRTSFKYMIITGGCLQIAGGLIICWARFKTSRKWLKKI</sequence>
<feature type="transmembrane region" description="Helical" evidence="4">
    <location>
        <begin position="328"/>
        <end position="347"/>
    </location>
</feature>
<feature type="transmembrane region" description="Helical" evidence="4">
    <location>
        <begin position="296"/>
        <end position="316"/>
    </location>
</feature>
<comment type="subcellular location">
    <subcellularLocation>
        <location evidence="1">Membrane</location>
        <topology evidence="1">Multi-pass membrane protein</topology>
    </subcellularLocation>
</comment>
<dbReference type="Proteomes" id="UP000002149">
    <property type="component" value="Chromosome 1"/>
</dbReference>
<feature type="compositionally biased region" description="Polar residues" evidence="3">
    <location>
        <begin position="25"/>
        <end position="46"/>
    </location>
</feature>
<feature type="compositionally biased region" description="Basic and acidic residues" evidence="3">
    <location>
        <begin position="219"/>
        <end position="229"/>
    </location>
</feature>
<dbReference type="Pfam" id="PF07690">
    <property type="entry name" value="MFS_1"/>
    <property type="match status" value="2"/>
</dbReference>
<feature type="transmembrane region" description="Helical" evidence="4">
    <location>
        <begin position="416"/>
        <end position="436"/>
    </location>
</feature>
<feature type="transmembrane region" description="Helical" evidence="4">
    <location>
        <begin position="353"/>
        <end position="372"/>
    </location>
</feature>
<dbReference type="HOGENOM" id="CLU_001265_1_2_1"/>
<evidence type="ECO:0000259" key="5">
    <source>
        <dbReference type="PROSITE" id="PS50850"/>
    </source>
</evidence>
<dbReference type="RefSeq" id="XP_024511914.1">
    <property type="nucleotide sequence ID" value="XM_024656261.1"/>
</dbReference>
<evidence type="ECO:0000256" key="2">
    <source>
        <dbReference type="ARBA" id="ARBA00006727"/>
    </source>
</evidence>
<keyword evidence="4" id="KW-1133">Transmembrane helix</keyword>
<dbReference type="InterPro" id="IPR011701">
    <property type="entry name" value="MFS"/>
</dbReference>
<proteinExistence type="inferred from homology"/>
<dbReference type="KEGG" id="cne:CNA04160"/>
<feature type="transmembrane region" description="Helical" evidence="4">
    <location>
        <begin position="499"/>
        <end position="519"/>
    </location>
</feature>
<feature type="compositionally biased region" description="Basic residues" evidence="3">
    <location>
        <begin position="88"/>
        <end position="100"/>
    </location>
</feature>
<evidence type="ECO:0000256" key="3">
    <source>
        <dbReference type="SAM" id="MobiDB-lite"/>
    </source>
</evidence>